<name>X6LWF2_RETFI</name>
<dbReference type="Pfam" id="PF00071">
    <property type="entry name" value="Ras"/>
    <property type="match status" value="1"/>
</dbReference>
<proteinExistence type="predicted"/>
<feature type="transmembrane region" description="Helical" evidence="1">
    <location>
        <begin position="80"/>
        <end position="98"/>
    </location>
</feature>
<dbReference type="Gene3D" id="3.40.50.300">
    <property type="entry name" value="P-loop containing nucleotide triphosphate hydrolases"/>
    <property type="match status" value="1"/>
</dbReference>
<protein>
    <submittedName>
        <fullName evidence="2">Uncharacterized protein</fullName>
    </submittedName>
</protein>
<organism evidence="2 3">
    <name type="scientific">Reticulomyxa filosa</name>
    <dbReference type="NCBI Taxonomy" id="46433"/>
    <lineage>
        <taxon>Eukaryota</taxon>
        <taxon>Sar</taxon>
        <taxon>Rhizaria</taxon>
        <taxon>Retaria</taxon>
        <taxon>Foraminifera</taxon>
        <taxon>Monothalamids</taxon>
        <taxon>Reticulomyxidae</taxon>
        <taxon>Reticulomyxa</taxon>
    </lineage>
</organism>
<feature type="non-terminal residue" evidence="2">
    <location>
        <position position="238"/>
    </location>
</feature>
<dbReference type="Proteomes" id="UP000023152">
    <property type="component" value="Unassembled WGS sequence"/>
</dbReference>
<keyword evidence="3" id="KW-1185">Reference proteome</keyword>
<keyword evidence="1" id="KW-1133">Transmembrane helix</keyword>
<reference evidence="2 3" key="1">
    <citation type="journal article" date="2013" name="Curr. Biol.">
        <title>The Genome of the Foraminiferan Reticulomyxa filosa.</title>
        <authorList>
            <person name="Glockner G."/>
            <person name="Hulsmann N."/>
            <person name="Schleicher M."/>
            <person name="Noegel A.A."/>
            <person name="Eichinger L."/>
            <person name="Gallinger C."/>
            <person name="Pawlowski J."/>
            <person name="Sierra R."/>
            <person name="Euteneuer U."/>
            <person name="Pillet L."/>
            <person name="Moustafa A."/>
            <person name="Platzer M."/>
            <person name="Groth M."/>
            <person name="Szafranski K."/>
            <person name="Schliwa M."/>
        </authorList>
    </citation>
    <scope>NUCLEOTIDE SEQUENCE [LARGE SCALE GENOMIC DNA]</scope>
</reference>
<comment type="caution">
    <text evidence="2">The sequence shown here is derived from an EMBL/GenBank/DDBJ whole genome shotgun (WGS) entry which is preliminary data.</text>
</comment>
<evidence type="ECO:0000313" key="3">
    <source>
        <dbReference type="Proteomes" id="UP000023152"/>
    </source>
</evidence>
<dbReference type="GO" id="GO:0003924">
    <property type="term" value="F:GTPase activity"/>
    <property type="evidence" value="ECO:0007669"/>
    <property type="project" value="InterPro"/>
</dbReference>
<dbReference type="AlphaFoldDB" id="X6LWF2"/>
<dbReference type="InterPro" id="IPR001806">
    <property type="entry name" value="Small_GTPase"/>
</dbReference>
<dbReference type="GO" id="GO:0005525">
    <property type="term" value="F:GTP binding"/>
    <property type="evidence" value="ECO:0007669"/>
    <property type="project" value="InterPro"/>
</dbReference>
<keyword evidence="1" id="KW-0472">Membrane</keyword>
<gene>
    <name evidence="2" type="ORF">RFI_31463</name>
</gene>
<dbReference type="SUPFAM" id="SSF52540">
    <property type="entry name" value="P-loop containing nucleoside triphosphate hydrolases"/>
    <property type="match status" value="1"/>
</dbReference>
<dbReference type="InterPro" id="IPR027417">
    <property type="entry name" value="P-loop_NTPase"/>
</dbReference>
<evidence type="ECO:0000256" key="1">
    <source>
        <dbReference type="SAM" id="Phobius"/>
    </source>
</evidence>
<accession>X6LWF2</accession>
<keyword evidence="1" id="KW-0812">Transmembrane</keyword>
<sequence length="238" mass="27030">MSSGKQMRVKIAVLGNNVGKSTLIHSFLNKQFTDAPVRKGITEQTFQKMLDIEERSFLLEILDTQEIDDRVLSASNDKRIIIIIIIIMTCTYNNTYTLKDISGMDMSSLYELGDAMTIRVSINSNNYGNGNTSSDPNNSNNNGNNNSLISPSDVLVHDYFIRRCWVQHYDVIVLALDRQVRFSFHTVAKLHQFLVGHHQRKPKRSHLSFPVPIVLVSTREDLIDETSLKQDISSPIFV</sequence>
<dbReference type="EMBL" id="ASPP01027648">
    <property type="protein sequence ID" value="ETO05934.1"/>
    <property type="molecule type" value="Genomic_DNA"/>
</dbReference>
<evidence type="ECO:0000313" key="2">
    <source>
        <dbReference type="EMBL" id="ETO05934.1"/>
    </source>
</evidence>